<protein>
    <submittedName>
        <fullName evidence="1">Uncharacterized protein</fullName>
    </submittedName>
</protein>
<evidence type="ECO:0000313" key="2">
    <source>
        <dbReference type="Proteomes" id="UP001159363"/>
    </source>
</evidence>
<sequence>MAQVYLHEPKPTAHEVEIVQGQSIHHSYRKWDAVSGRVVLDSEVTKKYIMADEKKEARAFSHHLQVSILEDRKNGSPGSKDFIGTDIGRCYGGPRAGVFGSRYSASNLEIKLVNTAFWPLQFTIESNAVTMDVYAVQGLKEPLLGWSAVESLGILQWVDEINQLCNKFDPQEKYPKLFEGLDLIAATYTLRLKNDVVLVSLHAPHRVALPLQPKLDRR</sequence>
<evidence type="ECO:0000313" key="1">
    <source>
        <dbReference type="EMBL" id="KAJ8877688.1"/>
    </source>
</evidence>
<dbReference type="EMBL" id="JARBHB010000008">
    <property type="protein sequence ID" value="KAJ8877688.1"/>
    <property type="molecule type" value="Genomic_DNA"/>
</dbReference>
<accession>A0ABQ9H0E9</accession>
<reference evidence="1 2" key="1">
    <citation type="submission" date="2023-02" db="EMBL/GenBank/DDBJ databases">
        <title>LHISI_Scaffold_Assembly.</title>
        <authorList>
            <person name="Stuart O.P."/>
            <person name="Cleave R."/>
            <person name="Magrath M.J.L."/>
            <person name="Mikheyev A.S."/>
        </authorList>
    </citation>
    <scope>NUCLEOTIDE SEQUENCE [LARGE SCALE GENOMIC DNA]</scope>
    <source>
        <strain evidence="1">Daus_M_001</strain>
        <tissue evidence="1">Leg muscle</tissue>
    </source>
</reference>
<organism evidence="1 2">
    <name type="scientific">Dryococelus australis</name>
    <dbReference type="NCBI Taxonomy" id="614101"/>
    <lineage>
        <taxon>Eukaryota</taxon>
        <taxon>Metazoa</taxon>
        <taxon>Ecdysozoa</taxon>
        <taxon>Arthropoda</taxon>
        <taxon>Hexapoda</taxon>
        <taxon>Insecta</taxon>
        <taxon>Pterygota</taxon>
        <taxon>Neoptera</taxon>
        <taxon>Polyneoptera</taxon>
        <taxon>Phasmatodea</taxon>
        <taxon>Verophasmatodea</taxon>
        <taxon>Anareolatae</taxon>
        <taxon>Phasmatidae</taxon>
        <taxon>Eurycanthinae</taxon>
        <taxon>Dryococelus</taxon>
    </lineage>
</organism>
<dbReference type="Proteomes" id="UP001159363">
    <property type="component" value="Chromosome 7"/>
</dbReference>
<proteinExistence type="predicted"/>
<keyword evidence="2" id="KW-1185">Reference proteome</keyword>
<comment type="caution">
    <text evidence="1">The sequence shown here is derived from an EMBL/GenBank/DDBJ whole genome shotgun (WGS) entry which is preliminary data.</text>
</comment>
<gene>
    <name evidence="1" type="ORF">PR048_022143</name>
</gene>
<name>A0ABQ9H0E9_9NEOP</name>